<dbReference type="OrthoDB" id="3795027at2759"/>
<feature type="region of interest" description="Disordered" evidence="1">
    <location>
        <begin position="1"/>
        <end position="27"/>
    </location>
</feature>
<evidence type="ECO:0000313" key="3">
    <source>
        <dbReference type="Proteomes" id="UP000651452"/>
    </source>
</evidence>
<keyword evidence="3" id="KW-1185">Reference proteome</keyword>
<dbReference type="AlphaFoldDB" id="A0A8H7MLD6"/>
<organism evidence="2 3">
    <name type="scientific">Ascochyta lentis</name>
    <dbReference type="NCBI Taxonomy" id="205686"/>
    <lineage>
        <taxon>Eukaryota</taxon>
        <taxon>Fungi</taxon>
        <taxon>Dikarya</taxon>
        <taxon>Ascomycota</taxon>
        <taxon>Pezizomycotina</taxon>
        <taxon>Dothideomycetes</taxon>
        <taxon>Pleosporomycetidae</taxon>
        <taxon>Pleosporales</taxon>
        <taxon>Pleosporineae</taxon>
        <taxon>Didymellaceae</taxon>
        <taxon>Ascochyta</taxon>
    </lineage>
</organism>
<dbReference type="Proteomes" id="UP000651452">
    <property type="component" value="Unassembled WGS sequence"/>
</dbReference>
<evidence type="ECO:0000313" key="2">
    <source>
        <dbReference type="EMBL" id="KAF9699848.1"/>
    </source>
</evidence>
<protein>
    <submittedName>
        <fullName evidence="2">Uncharacterized protein</fullName>
    </submittedName>
</protein>
<evidence type="ECO:0000256" key="1">
    <source>
        <dbReference type="SAM" id="MobiDB-lite"/>
    </source>
</evidence>
<comment type="caution">
    <text evidence="2">The sequence shown here is derived from an EMBL/GenBank/DDBJ whole genome shotgun (WGS) entry which is preliminary data.</text>
</comment>
<feature type="compositionally biased region" description="Basic and acidic residues" evidence="1">
    <location>
        <begin position="70"/>
        <end position="79"/>
    </location>
</feature>
<reference evidence="2" key="1">
    <citation type="submission" date="2018-12" db="EMBL/GenBank/DDBJ databases">
        <authorList>
            <person name="Syme R.A."/>
            <person name="Farfan-Caceres L."/>
            <person name="Lichtenzveig J."/>
        </authorList>
    </citation>
    <scope>NUCLEOTIDE SEQUENCE</scope>
    <source>
        <strain evidence="2">Al4</strain>
    </source>
</reference>
<proteinExistence type="predicted"/>
<feature type="compositionally biased region" description="Polar residues" evidence="1">
    <location>
        <begin position="16"/>
        <end position="27"/>
    </location>
</feature>
<dbReference type="EMBL" id="RZGK01000004">
    <property type="protein sequence ID" value="KAF9699848.1"/>
    <property type="molecule type" value="Genomic_DNA"/>
</dbReference>
<sequence length="301" mass="33416">MSSHTEDEWTILNPAASPQPNMATTTPELPNVVEVPFREHAIYTKPTDDGKNKRSECTCETMPVLVRKDSMDSIDSDYHRPRRAGRVPPPPRHYPPPAPLYPEVRSLNSATQLLEKVGKEDGIMELPVPARGNVYLTTYPFGDKDVRKWSWLLAAGVEDVYLAGNFGAIGLDGKPLPSVEPVRQRRNEFPVYDPGSIDIPSAYLSRALDVEVVPEDSKLNVRYLIVTQNRHRPAGSKLLVAESRKAAGVIMYYEVLRGDSVMFVGATVHQCKTVDPSKFRKVASLEEAVSIQDEGYVGVVC</sequence>
<name>A0A8H7MLD6_9PLEO</name>
<accession>A0A8H7MLD6</accession>
<gene>
    <name evidence="2" type="ORF">EKO04_002159</name>
</gene>
<reference evidence="2" key="2">
    <citation type="submission" date="2020-09" db="EMBL/GenBank/DDBJ databases">
        <title>Reference genome assembly for Australian Ascochyta lentis isolate Al4.</title>
        <authorList>
            <person name="Lee R.C."/>
            <person name="Farfan-Caceres L.M."/>
            <person name="Debler J.W."/>
            <person name="Williams A.H."/>
            <person name="Henares B.M."/>
        </authorList>
    </citation>
    <scope>NUCLEOTIDE SEQUENCE</scope>
    <source>
        <strain evidence="2">Al4</strain>
    </source>
</reference>
<feature type="region of interest" description="Disordered" evidence="1">
    <location>
        <begin position="70"/>
        <end position="94"/>
    </location>
</feature>